<dbReference type="NCBIfam" id="TIGR01414">
    <property type="entry name" value="autotrans_barl"/>
    <property type="match status" value="1"/>
</dbReference>
<evidence type="ECO:0000313" key="4">
    <source>
        <dbReference type="EMBL" id="KCZ94691.1"/>
    </source>
</evidence>
<dbReference type="Gene3D" id="2.40.128.130">
    <property type="entry name" value="Autotransporter beta-domain"/>
    <property type="match status" value="1"/>
</dbReference>
<sequence>MALPASAIVPNDNQTSEDIVDTSQDVNGVGMFFRNDGFVCTGTLINPRTVLFAAHCVNDRPASDYGSTIQSAWSFRANALPGFTDWISNSFGSNPDLFVYNNNQVIYNPDSLARPGGSGFLEGDIALSSLDAPAANIPTWALLFSPLDTPASIDPVTGTGYHVNITGYGRTGSGTTGADIGVDWRRRAAENMLGALTSFDDRNTFLFGDPFGDLPQNLYRLDFDDPNDADPFDFNLYRDEALANEGTTAGGDSGGPLIIDAANNSGFDENVVIGVLSGGSRFFGPQVFSSYGTENFYQPLFYYWDWIAANNPYRYVGANAGDGNWEDASHWASRLDPTYRIIDASGAVVNGTPSNPGAGLVGDEPSFGVVCFDPHPRGEGVGDSCQNLGTGDPEPISNPSIQSGIGQLQQDLDSNGLIAVSIDGSVGAEQQSGIGTADLSSRMRVDLEDQPQAGGYSDDALPSPTIDNGLVGATDFVPDNIDPDILAGINARYFDVTLAEDGTTTLTSSVVIDRLTVAGGGAALDVAASGSLTSLIDVMHVSGAVNVDGSLVTPGDYLNIGGLLSGSGTITTPFLTNIAGAIAPGGLGAEGQLTIDGNLVLSSGSILLIDVSATGNDVLDVSGDVSLGGIVELNGPAAYGDQYSILTYDGTSSGAFSKATGLGAGVLQALFTDADGIVQLSIDAGSFLDFLPAAPTGVQLYYAQSLDGARGTSYSDLNELYAIIDRLGPTDLAAAFDAIAPNDAIIAGQGNIAMGDALGKRLDARLRQVRRGERGFSTQGSAAGVEVASLDAMSSFSLISSQLAAATASEASEARPMKDGYGGFANIDFFTGDADSGLPGRKADVEGFAITGGIDKTIGTDAIIGGMISYTSSDNTLGSGMGDAEISGASVGLYGYVPFENRFFIDGHISFGTYSVDTSRTAQLVGGTLAAAGDTDADQLLVGASVGREYRLDNGLNITPSASLLHANYDIDAYTEKGGAIAMNVASRDLTSTQLSLGAVLDWEMGQSGGIRPMLGAAVVQDLDAGHDVVFATFAGAPTASAVLFAGPDRSRTWIDLEAGLDVNVSESIVATFAVKQTVNRDELSQTVIGASARLRF</sequence>
<dbReference type="SUPFAM" id="SSF103515">
    <property type="entry name" value="Autotransporter"/>
    <property type="match status" value="1"/>
</dbReference>
<dbReference type="STRING" id="1280950.HJO_04925"/>
<reference evidence="4 5" key="1">
    <citation type="journal article" date="2014" name="Antonie Van Leeuwenhoek">
        <title>Hyphomonas beringensis sp. nov. and Hyphomonas chukchiensis sp. nov., isolated from surface seawater of the Bering Sea and Chukchi Sea.</title>
        <authorList>
            <person name="Li C."/>
            <person name="Lai Q."/>
            <person name="Li G."/>
            <person name="Dong C."/>
            <person name="Wang J."/>
            <person name="Liao Y."/>
            <person name="Shao Z."/>
        </authorList>
    </citation>
    <scope>NUCLEOTIDE SEQUENCE [LARGE SCALE GENOMIC DNA]</scope>
    <source>
        <strain evidence="4 5">MHS-2</strain>
    </source>
</reference>
<dbReference type="EMBL" id="ARYK01000001">
    <property type="protein sequence ID" value="KCZ94691.1"/>
    <property type="molecule type" value="Genomic_DNA"/>
</dbReference>
<dbReference type="GO" id="GO:0004252">
    <property type="term" value="F:serine-type endopeptidase activity"/>
    <property type="evidence" value="ECO:0007669"/>
    <property type="project" value="InterPro"/>
</dbReference>
<dbReference type="InterPro" id="IPR001314">
    <property type="entry name" value="Peptidase_S1A"/>
</dbReference>
<dbReference type="eggNOG" id="COG5640">
    <property type="taxonomic scope" value="Bacteria"/>
</dbReference>
<dbReference type="SMART" id="SM00869">
    <property type="entry name" value="Autotransporter"/>
    <property type="match status" value="1"/>
</dbReference>
<dbReference type="InterPro" id="IPR033116">
    <property type="entry name" value="TRYPSIN_SER"/>
</dbReference>
<dbReference type="PROSITE" id="PS00135">
    <property type="entry name" value="TRYPSIN_SER"/>
    <property type="match status" value="1"/>
</dbReference>
<evidence type="ECO:0000259" key="3">
    <source>
        <dbReference type="PROSITE" id="PS51208"/>
    </source>
</evidence>
<dbReference type="PRINTS" id="PR00722">
    <property type="entry name" value="CHYMOTRYPSIN"/>
</dbReference>
<gene>
    <name evidence="4" type="ORF">HJO_04925</name>
</gene>
<proteinExistence type="predicted"/>
<dbReference type="InterPro" id="IPR043504">
    <property type="entry name" value="Peptidase_S1_PA_chymotrypsin"/>
</dbReference>
<dbReference type="Pfam" id="PF03797">
    <property type="entry name" value="Autotransporter"/>
    <property type="match status" value="1"/>
</dbReference>
<dbReference type="Proteomes" id="UP000025171">
    <property type="component" value="Unassembled WGS sequence"/>
</dbReference>
<dbReference type="InterPro" id="IPR009003">
    <property type="entry name" value="Peptidase_S1_PA"/>
</dbReference>
<dbReference type="SUPFAM" id="SSF50494">
    <property type="entry name" value="Trypsin-like serine proteases"/>
    <property type="match status" value="1"/>
</dbReference>
<dbReference type="PROSITE" id="PS50240">
    <property type="entry name" value="TRYPSIN_DOM"/>
    <property type="match status" value="1"/>
</dbReference>
<keyword evidence="1" id="KW-1015">Disulfide bond</keyword>
<feature type="domain" description="Peptidase S1" evidence="2">
    <location>
        <begin position="1"/>
        <end position="312"/>
    </location>
</feature>
<evidence type="ECO:0000259" key="2">
    <source>
        <dbReference type="PROSITE" id="PS50240"/>
    </source>
</evidence>
<dbReference type="PATRIC" id="fig|1280950.3.peg.1001"/>
<dbReference type="eggNOG" id="COG4625">
    <property type="taxonomic scope" value="Bacteria"/>
</dbReference>
<evidence type="ECO:0000256" key="1">
    <source>
        <dbReference type="ARBA" id="ARBA00023157"/>
    </source>
</evidence>
<feature type="domain" description="Autotransporter" evidence="3">
    <location>
        <begin position="816"/>
        <end position="1097"/>
    </location>
</feature>
<dbReference type="Pfam" id="PF00089">
    <property type="entry name" value="Trypsin"/>
    <property type="match status" value="1"/>
</dbReference>
<keyword evidence="5" id="KW-1185">Reference proteome</keyword>
<dbReference type="GO" id="GO:0019867">
    <property type="term" value="C:outer membrane"/>
    <property type="evidence" value="ECO:0007669"/>
    <property type="project" value="InterPro"/>
</dbReference>
<dbReference type="GO" id="GO:0006508">
    <property type="term" value="P:proteolysis"/>
    <property type="evidence" value="ECO:0007669"/>
    <property type="project" value="InterPro"/>
</dbReference>
<dbReference type="PROSITE" id="PS51208">
    <property type="entry name" value="AUTOTRANSPORTER"/>
    <property type="match status" value="1"/>
</dbReference>
<comment type="caution">
    <text evidence="4">The sequence shown here is derived from an EMBL/GenBank/DDBJ whole genome shotgun (WGS) entry which is preliminary data.</text>
</comment>
<dbReference type="InterPro" id="IPR001254">
    <property type="entry name" value="Trypsin_dom"/>
</dbReference>
<dbReference type="Gene3D" id="2.40.10.10">
    <property type="entry name" value="Trypsin-like serine proteases"/>
    <property type="match status" value="1"/>
</dbReference>
<dbReference type="InterPro" id="IPR036709">
    <property type="entry name" value="Autotransporte_beta_dom_sf"/>
</dbReference>
<dbReference type="AlphaFoldDB" id="A0A059FW25"/>
<dbReference type="InterPro" id="IPR006315">
    <property type="entry name" value="OM_autotransptr_brl_dom"/>
</dbReference>
<organism evidence="4 5">
    <name type="scientific">Hyphomonas johnsonii MHS-2</name>
    <dbReference type="NCBI Taxonomy" id="1280950"/>
    <lineage>
        <taxon>Bacteria</taxon>
        <taxon>Pseudomonadati</taxon>
        <taxon>Pseudomonadota</taxon>
        <taxon>Alphaproteobacteria</taxon>
        <taxon>Hyphomonadales</taxon>
        <taxon>Hyphomonadaceae</taxon>
        <taxon>Hyphomonas</taxon>
    </lineage>
</organism>
<accession>A0A059FW25</accession>
<dbReference type="InterPro" id="IPR005546">
    <property type="entry name" value="Autotransporte_beta"/>
</dbReference>
<protein>
    <submittedName>
        <fullName evidence="4">Outer membrane autotransporter</fullName>
    </submittedName>
</protein>
<evidence type="ECO:0000313" key="5">
    <source>
        <dbReference type="Proteomes" id="UP000025171"/>
    </source>
</evidence>
<name>A0A059FW25_9PROT</name>
<dbReference type="SMART" id="SM00020">
    <property type="entry name" value="Tryp_SPc"/>
    <property type="match status" value="1"/>
</dbReference>